<keyword evidence="10" id="KW-1185">Reference proteome</keyword>
<comment type="catalytic activity">
    <reaction evidence="7">
        <text>L-isoleucine + 2-oxoglutarate = (S)-3-methyl-2-oxopentanoate + L-glutamate</text>
        <dbReference type="Rhea" id="RHEA:24801"/>
        <dbReference type="ChEBI" id="CHEBI:16810"/>
        <dbReference type="ChEBI" id="CHEBI:29985"/>
        <dbReference type="ChEBI" id="CHEBI:35146"/>
        <dbReference type="ChEBI" id="CHEBI:58045"/>
        <dbReference type="EC" id="2.6.1.42"/>
    </reaction>
</comment>
<evidence type="ECO:0000256" key="6">
    <source>
        <dbReference type="ARBA" id="ARBA00048212"/>
    </source>
</evidence>
<dbReference type="GO" id="GO:0046394">
    <property type="term" value="P:carboxylic acid biosynthetic process"/>
    <property type="evidence" value="ECO:0007669"/>
    <property type="project" value="UniProtKB-ARBA"/>
</dbReference>
<comment type="catalytic activity">
    <reaction evidence="6">
        <text>L-valine + 2-oxoglutarate = 3-methyl-2-oxobutanoate + L-glutamate</text>
        <dbReference type="Rhea" id="RHEA:24813"/>
        <dbReference type="ChEBI" id="CHEBI:11851"/>
        <dbReference type="ChEBI" id="CHEBI:16810"/>
        <dbReference type="ChEBI" id="CHEBI:29985"/>
        <dbReference type="ChEBI" id="CHEBI:57762"/>
        <dbReference type="EC" id="2.6.1.42"/>
    </reaction>
</comment>
<comment type="similarity">
    <text evidence="4">Belongs to the class-IV pyridoxal-phosphate-dependent aminotransferase family.</text>
</comment>
<evidence type="ECO:0000256" key="8">
    <source>
        <dbReference type="ARBA" id="ARBA00049229"/>
    </source>
</evidence>
<comment type="pathway">
    <text evidence="1">Amino-acid biosynthesis; L-isoleucine biosynthesis; L-isoleucine from 2-oxobutanoate: step 4/4.</text>
</comment>
<protein>
    <recommendedName>
        <fullName evidence="5">branched-chain-amino-acid transaminase</fullName>
        <ecNumber evidence="5">2.6.1.42</ecNumber>
    </recommendedName>
</protein>
<comment type="pathway">
    <text evidence="2">Amino-acid biosynthesis; L-valine biosynthesis; L-valine from pyruvate: step 4/4.</text>
</comment>
<dbReference type="InterPro" id="IPR050571">
    <property type="entry name" value="Class-IV_PLP-Dep_Aminotrnsfr"/>
</dbReference>
<organism evidence="9 10">
    <name type="scientific">Sphingobacterium paucimobilis HER1398</name>
    <dbReference type="NCBI Taxonomy" id="1346330"/>
    <lineage>
        <taxon>Bacteria</taxon>
        <taxon>Pseudomonadati</taxon>
        <taxon>Bacteroidota</taxon>
        <taxon>Sphingobacteriia</taxon>
        <taxon>Sphingobacteriales</taxon>
        <taxon>Sphingobacteriaceae</taxon>
        <taxon>Sphingobacterium</taxon>
    </lineage>
</organism>
<evidence type="ECO:0000313" key="10">
    <source>
        <dbReference type="Proteomes" id="UP000016584"/>
    </source>
</evidence>
<comment type="pathway">
    <text evidence="3">Amino-acid biosynthesis; L-leucine biosynthesis; L-leucine from 3-methyl-2-oxobutanoate: step 4/4.</text>
</comment>
<dbReference type="PANTHER" id="PTHR42743:SF11">
    <property type="entry name" value="AMINODEOXYCHORISMATE LYASE"/>
    <property type="match status" value="1"/>
</dbReference>
<evidence type="ECO:0000256" key="3">
    <source>
        <dbReference type="ARBA" id="ARBA00005072"/>
    </source>
</evidence>
<dbReference type="AlphaFoldDB" id="U2JE16"/>
<dbReference type="PANTHER" id="PTHR42743">
    <property type="entry name" value="AMINO-ACID AMINOTRANSFERASE"/>
    <property type="match status" value="1"/>
</dbReference>
<sequence>MLFPFALSTFALEQTAVNTKNMQTPFVIFNGTLIPEHEAKLSVNDLAIVRGYGIFDYLKTINGCPVFLEDNLDRFYRSAELMDLPVSYTRKQLKEYIDTMMQANNIPDSGIKLLLTGGYSPDGYSIAEPNLIISQHPITVTAEQQGIKLLPLDYHRPFSQVKSIDYVMGIQGLKIAKEKGANDVLYIQNGQISECPRANFFLISAEGKLLTAADDVLPGITRMKILELAKEKMEVEVRDITLEDLKNANEAFISSTTKNITPVSSVLGYKDFGPEAGTQTRQLQQLLEDLVSKTVNQYA</sequence>
<dbReference type="EC" id="2.6.1.42" evidence="5"/>
<dbReference type="InterPro" id="IPR043132">
    <property type="entry name" value="BCAT-like_C"/>
</dbReference>
<dbReference type="GO" id="GO:0004084">
    <property type="term" value="F:branched-chain-amino-acid transaminase activity"/>
    <property type="evidence" value="ECO:0007669"/>
    <property type="project" value="UniProtKB-EC"/>
</dbReference>
<dbReference type="Gene3D" id="3.30.470.10">
    <property type="match status" value="1"/>
</dbReference>
<evidence type="ECO:0000256" key="5">
    <source>
        <dbReference type="ARBA" id="ARBA00013053"/>
    </source>
</evidence>
<dbReference type="STRING" id="1346330.M472_19390"/>
<accession>U2JE16</accession>
<dbReference type="Proteomes" id="UP000016584">
    <property type="component" value="Unassembled WGS sequence"/>
</dbReference>
<evidence type="ECO:0000256" key="2">
    <source>
        <dbReference type="ARBA" id="ARBA00004931"/>
    </source>
</evidence>
<evidence type="ECO:0000256" key="7">
    <source>
        <dbReference type="ARBA" id="ARBA00048798"/>
    </source>
</evidence>
<evidence type="ECO:0000256" key="4">
    <source>
        <dbReference type="ARBA" id="ARBA00009320"/>
    </source>
</evidence>
<dbReference type="CDD" id="cd00449">
    <property type="entry name" value="PLPDE_IV"/>
    <property type="match status" value="1"/>
</dbReference>
<dbReference type="InterPro" id="IPR036038">
    <property type="entry name" value="Aminotransferase-like"/>
</dbReference>
<gene>
    <name evidence="9" type="ORF">M472_19390</name>
</gene>
<name>U2JE16_9SPHI</name>
<proteinExistence type="inferred from homology"/>
<dbReference type="Gene3D" id="3.20.10.10">
    <property type="entry name" value="D-amino Acid Aminotransferase, subunit A, domain 2"/>
    <property type="match status" value="1"/>
</dbReference>
<dbReference type="InterPro" id="IPR001544">
    <property type="entry name" value="Aminotrans_IV"/>
</dbReference>
<dbReference type="Pfam" id="PF01063">
    <property type="entry name" value="Aminotran_4"/>
    <property type="match status" value="1"/>
</dbReference>
<dbReference type="SUPFAM" id="SSF56752">
    <property type="entry name" value="D-aminoacid aminotransferase-like PLP-dependent enzymes"/>
    <property type="match status" value="1"/>
</dbReference>
<evidence type="ECO:0000313" key="9">
    <source>
        <dbReference type="EMBL" id="ERJ60923.1"/>
    </source>
</evidence>
<dbReference type="InterPro" id="IPR043131">
    <property type="entry name" value="BCAT-like_N"/>
</dbReference>
<evidence type="ECO:0000256" key="1">
    <source>
        <dbReference type="ARBA" id="ARBA00004824"/>
    </source>
</evidence>
<comment type="caution">
    <text evidence="9">The sequence shown here is derived from an EMBL/GenBank/DDBJ whole genome shotgun (WGS) entry which is preliminary data.</text>
</comment>
<comment type="catalytic activity">
    <reaction evidence="8">
        <text>L-leucine + 2-oxoglutarate = 4-methyl-2-oxopentanoate + L-glutamate</text>
        <dbReference type="Rhea" id="RHEA:18321"/>
        <dbReference type="ChEBI" id="CHEBI:16810"/>
        <dbReference type="ChEBI" id="CHEBI:17865"/>
        <dbReference type="ChEBI" id="CHEBI:29985"/>
        <dbReference type="ChEBI" id="CHEBI:57427"/>
        <dbReference type="EC" id="2.6.1.42"/>
    </reaction>
</comment>
<reference evidence="9 10" key="1">
    <citation type="journal article" date="2013" name="Genome Announc.">
        <title>The Draft Genome Sequence of Sphingomonas paucimobilis Strain HER1398 (Proteobacteria), Host to the Giant PAU Phage, Indicates That It Is a Member of the Genus Sphingobacterium (Bacteroidetes).</title>
        <authorList>
            <person name="White R.A.III."/>
            <person name="Suttle C.A."/>
        </authorList>
    </citation>
    <scope>NUCLEOTIDE SEQUENCE [LARGE SCALE GENOMIC DNA]</scope>
    <source>
        <strain evidence="9 10">HER1398</strain>
    </source>
</reference>
<dbReference type="eggNOG" id="COG0115">
    <property type="taxonomic scope" value="Bacteria"/>
</dbReference>
<dbReference type="EMBL" id="ATDL01000004">
    <property type="protein sequence ID" value="ERJ60923.1"/>
    <property type="molecule type" value="Genomic_DNA"/>
</dbReference>
<dbReference type="PATRIC" id="fig|1346330.5.peg.839"/>